<dbReference type="EMBL" id="JAWWNJ010000087">
    <property type="protein sequence ID" value="KAK7000763.1"/>
    <property type="molecule type" value="Genomic_DNA"/>
</dbReference>
<gene>
    <name evidence="1" type="ORF">R3P38DRAFT_3218606</name>
</gene>
<proteinExistence type="predicted"/>
<accession>A0AAW0A583</accession>
<name>A0AAW0A583_9AGAR</name>
<dbReference type="AlphaFoldDB" id="A0AAW0A583"/>
<evidence type="ECO:0000313" key="2">
    <source>
        <dbReference type="Proteomes" id="UP001362999"/>
    </source>
</evidence>
<sequence>MRPVNSRPDNPINSYRVCVGNVGAVCVSVGMCTQSCVMRTSLVAGNRYRKSIGIVVHNQDWERLEAWTCVCFNEDVLYCQISGKALLLTTRMSSNEETKEAAASSRGANQSMFNNVAMTLGPNDTSESYTLMLPVYDARDREFDFTSGLADLEHNLPLWQGGEVPVGAFIVAGYSMHSYMGKAQGVDAKVLHVSNNLLWVIVCGVPL</sequence>
<comment type="caution">
    <text evidence="1">The sequence shown here is derived from an EMBL/GenBank/DDBJ whole genome shotgun (WGS) entry which is preliminary data.</text>
</comment>
<protein>
    <submittedName>
        <fullName evidence="1">Uncharacterized protein</fullName>
    </submittedName>
</protein>
<reference evidence="1 2" key="1">
    <citation type="journal article" date="2024" name="J Genomics">
        <title>Draft genome sequencing and assembly of Favolaschia claudopus CIRM-BRFM 2984 isolated from oak limbs.</title>
        <authorList>
            <person name="Navarro D."/>
            <person name="Drula E."/>
            <person name="Chaduli D."/>
            <person name="Cazenave R."/>
            <person name="Ahrendt S."/>
            <person name="Wang J."/>
            <person name="Lipzen A."/>
            <person name="Daum C."/>
            <person name="Barry K."/>
            <person name="Grigoriev I.V."/>
            <person name="Favel A."/>
            <person name="Rosso M.N."/>
            <person name="Martin F."/>
        </authorList>
    </citation>
    <scope>NUCLEOTIDE SEQUENCE [LARGE SCALE GENOMIC DNA]</scope>
    <source>
        <strain evidence="1 2">CIRM-BRFM 2984</strain>
    </source>
</reference>
<dbReference type="Proteomes" id="UP001362999">
    <property type="component" value="Unassembled WGS sequence"/>
</dbReference>
<organism evidence="1 2">
    <name type="scientific">Favolaschia claudopus</name>
    <dbReference type="NCBI Taxonomy" id="2862362"/>
    <lineage>
        <taxon>Eukaryota</taxon>
        <taxon>Fungi</taxon>
        <taxon>Dikarya</taxon>
        <taxon>Basidiomycota</taxon>
        <taxon>Agaricomycotina</taxon>
        <taxon>Agaricomycetes</taxon>
        <taxon>Agaricomycetidae</taxon>
        <taxon>Agaricales</taxon>
        <taxon>Marasmiineae</taxon>
        <taxon>Mycenaceae</taxon>
        <taxon>Favolaschia</taxon>
    </lineage>
</organism>
<evidence type="ECO:0000313" key="1">
    <source>
        <dbReference type="EMBL" id="KAK7000763.1"/>
    </source>
</evidence>
<keyword evidence="2" id="KW-1185">Reference proteome</keyword>